<comment type="caution">
    <text evidence="2">The sequence shown here is derived from an EMBL/GenBank/DDBJ whole genome shotgun (WGS) entry which is preliminary data.</text>
</comment>
<sequence>MTRYRGPPTFRIRTFSAYTKDQGATYVQARSAYHSNLFKRIVDHHVSTGGQLGTLVDVGCGPGTAIRTLAPRFDYAIGLDASEGMIATARQLGGTSANNQPIRFESSSAEDLGADTNMIPNGTVDLIIAATAAHWFDMSRFWPRAAELLRPGGTQAINLDTLEAVIRAASPVTRWRQAHPDQAGTEKDVVKMIRGQIARLLYEAGVLPGEERVKVRVTERLVDGEAG</sequence>
<proteinExistence type="predicted"/>
<dbReference type="SUPFAM" id="SSF53335">
    <property type="entry name" value="S-adenosyl-L-methionine-dependent methyltransferases"/>
    <property type="match status" value="1"/>
</dbReference>
<dbReference type="Pfam" id="PF13649">
    <property type="entry name" value="Methyltransf_25"/>
    <property type="match status" value="1"/>
</dbReference>
<protein>
    <recommendedName>
        <fullName evidence="1">Methyltransferase domain-containing protein</fullName>
    </recommendedName>
</protein>
<evidence type="ECO:0000313" key="2">
    <source>
        <dbReference type="EMBL" id="KAJ5081436.1"/>
    </source>
</evidence>
<organism evidence="2 3">
    <name type="scientific">Penicillium alfredii</name>
    <dbReference type="NCBI Taxonomy" id="1506179"/>
    <lineage>
        <taxon>Eukaryota</taxon>
        <taxon>Fungi</taxon>
        <taxon>Dikarya</taxon>
        <taxon>Ascomycota</taxon>
        <taxon>Pezizomycotina</taxon>
        <taxon>Eurotiomycetes</taxon>
        <taxon>Eurotiomycetidae</taxon>
        <taxon>Eurotiales</taxon>
        <taxon>Aspergillaceae</taxon>
        <taxon>Penicillium</taxon>
    </lineage>
</organism>
<dbReference type="AlphaFoldDB" id="A0A9W9JTX0"/>
<keyword evidence="3" id="KW-1185">Reference proteome</keyword>
<dbReference type="EMBL" id="JAPMSZ010000012">
    <property type="protein sequence ID" value="KAJ5081436.1"/>
    <property type="molecule type" value="Genomic_DNA"/>
</dbReference>
<accession>A0A9W9JTX0</accession>
<dbReference type="OrthoDB" id="10027013at2759"/>
<evidence type="ECO:0000313" key="3">
    <source>
        <dbReference type="Proteomes" id="UP001141434"/>
    </source>
</evidence>
<feature type="domain" description="Methyltransferase" evidence="1">
    <location>
        <begin position="56"/>
        <end position="153"/>
    </location>
</feature>
<dbReference type="Proteomes" id="UP001141434">
    <property type="component" value="Unassembled WGS sequence"/>
</dbReference>
<dbReference type="RefSeq" id="XP_056506723.1">
    <property type="nucleotide sequence ID" value="XM_056660225.1"/>
</dbReference>
<name>A0A9W9JTX0_9EURO</name>
<dbReference type="InterPro" id="IPR041698">
    <property type="entry name" value="Methyltransf_25"/>
</dbReference>
<dbReference type="InterPro" id="IPR051052">
    <property type="entry name" value="Diverse_substrate_MTase"/>
</dbReference>
<dbReference type="PANTHER" id="PTHR44942">
    <property type="entry name" value="METHYLTRANSF_11 DOMAIN-CONTAINING PROTEIN"/>
    <property type="match status" value="1"/>
</dbReference>
<dbReference type="GeneID" id="81399394"/>
<gene>
    <name evidence="2" type="ORF">NUU61_009700</name>
</gene>
<dbReference type="InterPro" id="IPR029063">
    <property type="entry name" value="SAM-dependent_MTases_sf"/>
</dbReference>
<reference evidence="2" key="1">
    <citation type="submission" date="2022-11" db="EMBL/GenBank/DDBJ databases">
        <authorList>
            <person name="Petersen C."/>
        </authorList>
    </citation>
    <scope>NUCLEOTIDE SEQUENCE</scope>
    <source>
        <strain evidence="2">IBT 34128</strain>
    </source>
</reference>
<evidence type="ECO:0000259" key="1">
    <source>
        <dbReference type="Pfam" id="PF13649"/>
    </source>
</evidence>
<dbReference type="Gene3D" id="3.40.50.150">
    <property type="entry name" value="Vaccinia Virus protein VP39"/>
    <property type="match status" value="1"/>
</dbReference>
<reference evidence="2" key="2">
    <citation type="journal article" date="2023" name="IMA Fungus">
        <title>Comparative genomic study of the Penicillium genus elucidates a diverse pangenome and 15 lateral gene transfer events.</title>
        <authorList>
            <person name="Petersen C."/>
            <person name="Sorensen T."/>
            <person name="Nielsen M.R."/>
            <person name="Sondergaard T.E."/>
            <person name="Sorensen J.L."/>
            <person name="Fitzpatrick D.A."/>
            <person name="Frisvad J.C."/>
            <person name="Nielsen K.L."/>
        </authorList>
    </citation>
    <scope>NUCLEOTIDE SEQUENCE</scope>
    <source>
        <strain evidence="2">IBT 34128</strain>
    </source>
</reference>
<dbReference type="PANTHER" id="PTHR44942:SF10">
    <property type="entry name" value="METHYLTRANSFERASE TYPE 11 DOMAIN-CONTAINING PROTEIN"/>
    <property type="match status" value="1"/>
</dbReference>
<dbReference type="CDD" id="cd02440">
    <property type="entry name" value="AdoMet_MTases"/>
    <property type="match status" value="1"/>
</dbReference>